<reference evidence="2" key="1">
    <citation type="submission" date="2010-07" db="EMBL/GenBank/DDBJ databases">
        <authorList>
            <consortium name="CONSOLIDER consortium CSD2007-00005"/>
            <person name="Guazzaroni M.-E."/>
            <person name="Richter M."/>
            <person name="Garcia-Salamanca A."/>
            <person name="Yarza P."/>
            <person name="Ferrer M."/>
        </authorList>
    </citation>
    <scope>NUCLEOTIDE SEQUENCE</scope>
</reference>
<comment type="caution">
    <text evidence="2">The sequence shown here is derived from an EMBL/GenBank/DDBJ whole genome shotgun (WGS) entry which is preliminary data.</text>
</comment>
<sequence length="60" mass="6881">MWGDRSRTEQTPGNRGGTEKKEGTSMVFEKIERLSIAVKDLDRSIEFFSQLLDITFDEAL</sequence>
<feature type="region of interest" description="Disordered" evidence="1">
    <location>
        <begin position="1"/>
        <end position="24"/>
    </location>
</feature>
<dbReference type="AlphaFoldDB" id="D9PM21"/>
<organism evidence="2">
    <name type="scientific">sediment metagenome</name>
    <dbReference type="NCBI Taxonomy" id="749907"/>
    <lineage>
        <taxon>unclassified sequences</taxon>
        <taxon>metagenomes</taxon>
        <taxon>ecological metagenomes</taxon>
    </lineage>
</organism>
<name>D9PM21_9ZZZZ</name>
<gene>
    <name evidence="2" type="ORF">LDC_2599</name>
</gene>
<protein>
    <submittedName>
        <fullName evidence="2">Uncharacterized protein</fullName>
    </submittedName>
</protein>
<evidence type="ECO:0000313" key="2">
    <source>
        <dbReference type="EMBL" id="EFK95377.1"/>
    </source>
</evidence>
<evidence type="ECO:0000256" key="1">
    <source>
        <dbReference type="SAM" id="MobiDB-lite"/>
    </source>
</evidence>
<accession>D9PM21</accession>
<reference evidence="2" key="2">
    <citation type="journal article" date="2011" name="Microb. Ecol.">
        <title>Taxonomic and Functional Metagenomic Profiling of the Microbial Community in the Anoxic Sediment of a Sub-saline Shallow Lake (Laguna de Carrizo, Central Spain).</title>
        <authorList>
            <person name="Ferrer M."/>
            <person name="Guazzaroni M.E."/>
            <person name="Richter M."/>
            <person name="Garcia-Salamanca A."/>
            <person name="Yarza P."/>
            <person name="Suarez-Suarez A."/>
            <person name="Solano J."/>
            <person name="Alcaide M."/>
            <person name="van Dillewijn P."/>
            <person name="Molina-Henares M.A."/>
            <person name="Lopez-Cortes N."/>
            <person name="Al-Ramahi Y."/>
            <person name="Guerrero C."/>
            <person name="Acosta A."/>
            <person name="de Eugenio L.I."/>
            <person name="Martinez V."/>
            <person name="Marques S."/>
            <person name="Rojo F."/>
            <person name="Santero E."/>
            <person name="Genilloud O."/>
            <person name="Perez-Perez J."/>
            <person name="Rossello-Mora R."/>
            <person name="Ramos J.L."/>
        </authorList>
    </citation>
    <scope>NUCLEOTIDE SEQUENCE</scope>
</reference>
<proteinExistence type="predicted"/>
<dbReference type="EMBL" id="ADZX01000791">
    <property type="protein sequence ID" value="EFK95377.1"/>
    <property type="molecule type" value="Genomic_DNA"/>
</dbReference>